<keyword evidence="1" id="KW-0472">Membrane</keyword>
<keyword evidence="3" id="KW-1185">Reference proteome</keyword>
<organism evidence="2 3">
    <name type="scientific">Penicillium steckii</name>
    <dbReference type="NCBI Taxonomy" id="303698"/>
    <lineage>
        <taxon>Eukaryota</taxon>
        <taxon>Fungi</taxon>
        <taxon>Dikarya</taxon>
        <taxon>Ascomycota</taxon>
        <taxon>Pezizomycotina</taxon>
        <taxon>Eurotiomycetes</taxon>
        <taxon>Eurotiomycetidae</taxon>
        <taxon>Eurotiales</taxon>
        <taxon>Aspergillaceae</taxon>
        <taxon>Penicillium</taxon>
    </lineage>
</organism>
<dbReference type="EMBL" id="MLKD01000003">
    <property type="protein sequence ID" value="OQE28793.1"/>
    <property type="molecule type" value="Genomic_DNA"/>
</dbReference>
<name>A0A1V6TTB3_9EURO</name>
<evidence type="ECO:0000313" key="2">
    <source>
        <dbReference type="EMBL" id="OQE28793.1"/>
    </source>
</evidence>
<proteinExistence type="predicted"/>
<comment type="caution">
    <text evidence="2">The sequence shown here is derived from an EMBL/GenBank/DDBJ whole genome shotgun (WGS) entry which is preliminary data.</text>
</comment>
<evidence type="ECO:0000313" key="3">
    <source>
        <dbReference type="Proteomes" id="UP000191285"/>
    </source>
</evidence>
<sequence length="92" mass="10446">MAPIPSSILVLLSQRQFAPGATFTEKTIVLIIFAHVCLLYTVLWWILASKVSRDGNNRQRREYGIEMPHYYITAPSNGVHRRSFSSPADLQV</sequence>
<gene>
    <name evidence="2" type="ORF">PENSTE_c003G08266</name>
</gene>
<feature type="transmembrane region" description="Helical" evidence="1">
    <location>
        <begin position="27"/>
        <end position="48"/>
    </location>
</feature>
<reference evidence="3" key="1">
    <citation type="journal article" date="2017" name="Nat. Microbiol.">
        <title>Global analysis of biosynthetic gene clusters reveals vast potential of secondary metabolite production in Penicillium species.</title>
        <authorList>
            <person name="Nielsen J.C."/>
            <person name="Grijseels S."/>
            <person name="Prigent S."/>
            <person name="Ji B."/>
            <person name="Dainat J."/>
            <person name="Nielsen K.F."/>
            <person name="Frisvad J.C."/>
            <person name="Workman M."/>
            <person name="Nielsen J."/>
        </authorList>
    </citation>
    <scope>NUCLEOTIDE SEQUENCE [LARGE SCALE GENOMIC DNA]</scope>
    <source>
        <strain evidence="3">IBT 24891</strain>
    </source>
</reference>
<protein>
    <submittedName>
        <fullName evidence="2">Uncharacterized protein</fullName>
    </submittedName>
</protein>
<evidence type="ECO:0000256" key="1">
    <source>
        <dbReference type="SAM" id="Phobius"/>
    </source>
</evidence>
<dbReference type="OrthoDB" id="10444300at2759"/>
<dbReference type="AlphaFoldDB" id="A0A1V6TTB3"/>
<keyword evidence="1" id="KW-1133">Transmembrane helix</keyword>
<accession>A0A1V6TTB3</accession>
<keyword evidence="1" id="KW-0812">Transmembrane</keyword>
<dbReference type="Proteomes" id="UP000191285">
    <property type="component" value="Unassembled WGS sequence"/>
</dbReference>